<evidence type="ECO:0000259" key="3">
    <source>
        <dbReference type="PROSITE" id="PS50924"/>
    </source>
</evidence>
<feature type="compositionally biased region" description="Basic and acidic residues" evidence="1">
    <location>
        <begin position="768"/>
        <end position="788"/>
    </location>
</feature>
<feature type="compositionally biased region" description="Low complexity" evidence="1">
    <location>
        <begin position="755"/>
        <end position="767"/>
    </location>
</feature>
<dbReference type="Pfam" id="PF03707">
    <property type="entry name" value="MHYT"/>
    <property type="match status" value="2"/>
</dbReference>
<protein>
    <recommendedName>
        <fullName evidence="3">MHYT domain-containing protein</fullName>
    </recommendedName>
</protein>
<dbReference type="AlphaFoldDB" id="A0AAN7BL57"/>
<feature type="region of interest" description="Disordered" evidence="1">
    <location>
        <begin position="835"/>
        <end position="863"/>
    </location>
</feature>
<evidence type="ECO:0000313" key="4">
    <source>
        <dbReference type="EMBL" id="KAK4225311.1"/>
    </source>
</evidence>
<reference evidence="4" key="1">
    <citation type="journal article" date="2023" name="Mol. Phylogenet. Evol.">
        <title>Genome-scale phylogeny and comparative genomics of the fungal order Sordariales.</title>
        <authorList>
            <person name="Hensen N."/>
            <person name="Bonometti L."/>
            <person name="Westerberg I."/>
            <person name="Brannstrom I.O."/>
            <person name="Guillou S."/>
            <person name="Cros-Aarteil S."/>
            <person name="Calhoun S."/>
            <person name="Haridas S."/>
            <person name="Kuo A."/>
            <person name="Mondo S."/>
            <person name="Pangilinan J."/>
            <person name="Riley R."/>
            <person name="LaButti K."/>
            <person name="Andreopoulos B."/>
            <person name="Lipzen A."/>
            <person name="Chen C."/>
            <person name="Yan M."/>
            <person name="Daum C."/>
            <person name="Ng V."/>
            <person name="Clum A."/>
            <person name="Steindorff A."/>
            <person name="Ohm R.A."/>
            <person name="Martin F."/>
            <person name="Silar P."/>
            <person name="Natvig D.O."/>
            <person name="Lalanne C."/>
            <person name="Gautier V."/>
            <person name="Ament-Velasquez S.L."/>
            <person name="Kruys A."/>
            <person name="Hutchinson M.I."/>
            <person name="Powell A.J."/>
            <person name="Barry K."/>
            <person name="Miller A.N."/>
            <person name="Grigoriev I.V."/>
            <person name="Debuchy R."/>
            <person name="Gladieux P."/>
            <person name="Hiltunen Thoren M."/>
            <person name="Johannesson H."/>
        </authorList>
    </citation>
    <scope>NUCLEOTIDE SEQUENCE</scope>
    <source>
        <strain evidence="4">CBS 990.96</strain>
    </source>
</reference>
<organism evidence="4 5">
    <name type="scientific">Podospora fimiseda</name>
    <dbReference type="NCBI Taxonomy" id="252190"/>
    <lineage>
        <taxon>Eukaryota</taxon>
        <taxon>Fungi</taxon>
        <taxon>Dikarya</taxon>
        <taxon>Ascomycota</taxon>
        <taxon>Pezizomycotina</taxon>
        <taxon>Sordariomycetes</taxon>
        <taxon>Sordariomycetidae</taxon>
        <taxon>Sordariales</taxon>
        <taxon>Podosporaceae</taxon>
        <taxon>Podospora</taxon>
    </lineage>
</organism>
<gene>
    <name evidence="4" type="ORF">QBC38DRAFT_268225</name>
</gene>
<comment type="caution">
    <text evidence="4">The sequence shown here is derived from an EMBL/GenBank/DDBJ whole genome shotgun (WGS) entry which is preliminary data.</text>
</comment>
<dbReference type="PROSITE" id="PS50924">
    <property type="entry name" value="MHYT"/>
    <property type="match status" value="1"/>
</dbReference>
<feature type="transmembrane region" description="Helical" evidence="2">
    <location>
        <begin position="27"/>
        <end position="47"/>
    </location>
</feature>
<feature type="transmembrane region" description="Helical" evidence="2">
    <location>
        <begin position="59"/>
        <end position="80"/>
    </location>
</feature>
<keyword evidence="2" id="KW-0472">Membrane</keyword>
<keyword evidence="2" id="KW-0812">Transmembrane</keyword>
<dbReference type="InterPro" id="IPR005330">
    <property type="entry name" value="MHYT_dom"/>
</dbReference>
<reference evidence="4" key="2">
    <citation type="submission" date="2023-05" db="EMBL/GenBank/DDBJ databases">
        <authorList>
            <consortium name="Lawrence Berkeley National Laboratory"/>
            <person name="Steindorff A."/>
            <person name="Hensen N."/>
            <person name="Bonometti L."/>
            <person name="Westerberg I."/>
            <person name="Brannstrom I.O."/>
            <person name="Guillou S."/>
            <person name="Cros-Aarteil S."/>
            <person name="Calhoun S."/>
            <person name="Haridas S."/>
            <person name="Kuo A."/>
            <person name="Mondo S."/>
            <person name="Pangilinan J."/>
            <person name="Riley R."/>
            <person name="Labutti K."/>
            <person name="Andreopoulos B."/>
            <person name="Lipzen A."/>
            <person name="Chen C."/>
            <person name="Yanf M."/>
            <person name="Daum C."/>
            <person name="Ng V."/>
            <person name="Clum A."/>
            <person name="Ohm R."/>
            <person name="Martin F."/>
            <person name="Silar P."/>
            <person name="Natvig D."/>
            <person name="Lalanne C."/>
            <person name="Gautier V."/>
            <person name="Ament-Velasquez S.L."/>
            <person name="Kruys A."/>
            <person name="Hutchinson M.I."/>
            <person name="Powell A.J."/>
            <person name="Barry K."/>
            <person name="Miller A.N."/>
            <person name="Grigoriev I.V."/>
            <person name="Debuchy R."/>
            <person name="Gladieux P."/>
            <person name="Thoren M.H."/>
            <person name="Johannesson H."/>
        </authorList>
    </citation>
    <scope>NUCLEOTIDE SEQUENCE</scope>
    <source>
        <strain evidence="4">CBS 990.96</strain>
    </source>
</reference>
<dbReference type="EMBL" id="MU865370">
    <property type="protein sequence ID" value="KAK4225311.1"/>
    <property type="molecule type" value="Genomic_DNA"/>
</dbReference>
<keyword evidence="2" id="KW-1133">Transmembrane helix</keyword>
<evidence type="ECO:0000256" key="2">
    <source>
        <dbReference type="SAM" id="Phobius"/>
    </source>
</evidence>
<name>A0AAN7BL57_9PEZI</name>
<sequence>MVEDVAHRDAPQQYVGRIVPIRFNHGIIVLSYFISLVGAMSTLELINRRTSRKGYSNNLLLLGAAVTMGGVSIWCMHFVGNRALDLLDGQPELAIVYSPGVTVASFFVPILVLYAAFFVVTNASNANKISWWRIFLSGSLSGGAICGMHYLGNASISNYRLFYTPANVAGAAIIAVIASTVALALFFVFRASWTNSWWRRIGCAVVLAAAVSGMHWCGLVGTKYELIHLTSRTDLAGRDTIIIVITVLSVAVCLIMAGTAIYSARVRQAYAKNAQRITLAAAVFDSQGRILVTTDGLLPSEEITSKFVQKGQNDVFSTAHPLFHWVFRASHNWASVNVLLNKMKQHLADLPHYKRGVRAGISLIDEDGHVIDGYDVVFRELFCLAAASLADRLNENLTDAGVLWDEILATGGPQDSHSMSSGSTRDTQAIMQNSLDDLAEKGITPFRTNHGSLMCLVRVVDNPRVISRLEAGGFLFADTHQVAHIISGKMQIRAAKFESKLAGMRDYATGTMLEPGVHVGLFAVRTQVDLKGFDILVRKQARNLLPSVQIALERLEQTNIDFLRRLDGLPVPTVLQHLENVQEIPPRNACFAALFHDAIRALRTQIDDPMFEAARLLSQVTQVPCRQTNEGSSKLATASMITLSVMVPIHERINTPNYQFIPLYFFKTQQLVYENSPHAASFARSVHRELSPVLNGVSTSGKACVSAKIAAFLPSKLRSKLMPISAEERQARASRLVSSSRECMALTPSNLSVVSLPVSRGNDTETSLSERRSSSDLTKKPTNFDRQRAAPPPRQPVNGRKGSQSGLFGNMGIMISQEVTIAVDEEEAKRASVLIERGSSPTSPQSGHQLKDSDQINSAAAARRKSMKMVASSGQTMQDHEAPKTPKHRVGFTREIELTDVTGMNLNNGEGISVARVEVKKEGAGEAETFVDELFAGCFRAHGAVGRF</sequence>
<dbReference type="PANTHER" id="PTHR35152">
    <property type="entry name" value="DOMAIN SIGNALLING PROTEIN, PUTATIVE (AFU_ORTHOLOGUE AFUA_5G11310)-RELATED"/>
    <property type="match status" value="1"/>
</dbReference>
<evidence type="ECO:0000313" key="5">
    <source>
        <dbReference type="Proteomes" id="UP001301958"/>
    </source>
</evidence>
<proteinExistence type="predicted"/>
<feature type="region of interest" description="Disordered" evidence="1">
    <location>
        <begin position="755"/>
        <end position="809"/>
    </location>
</feature>
<feature type="transmembrane region" description="Helical" evidence="2">
    <location>
        <begin position="171"/>
        <end position="189"/>
    </location>
</feature>
<feature type="domain" description="MHYT" evidence="3">
    <location>
        <begin position="23"/>
        <end position="225"/>
    </location>
</feature>
<feature type="transmembrane region" description="Helical" evidence="2">
    <location>
        <begin position="100"/>
        <end position="120"/>
    </location>
</feature>
<accession>A0AAN7BL57</accession>
<keyword evidence="5" id="KW-1185">Reference proteome</keyword>
<feature type="compositionally biased region" description="Polar residues" evidence="1">
    <location>
        <begin position="839"/>
        <end position="848"/>
    </location>
</feature>
<evidence type="ECO:0000256" key="1">
    <source>
        <dbReference type="SAM" id="MobiDB-lite"/>
    </source>
</evidence>
<dbReference type="PANTHER" id="PTHR35152:SF1">
    <property type="entry name" value="DOMAIN SIGNALLING PROTEIN, PUTATIVE (AFU_ORTHOLOGUE AFUA_5G11310)-RELATED"/>
    <property type="match status" value="1"/>
</dbReference>
<feature type="transmembrane region" description="Helical" evidence="2">
    <location>
        <begin position="132"/>
        <end position="151"/>
    </location>
</feature>
<dbReference type="Proteomes" id="UP001301958">
    <property type="component" value="Unassembled WGS sequence"/>
</dbReference>
<feature type="transmembrane region" description="Helical" evidence="2">
    <location>
        <begin position="241"/>
        <end position="262"/>
    </location>
</feature>